<accession>A0A8D0KTQ3</accession>
<dbReference type="Proteomes" id="UP000694551">
    <property type="component" value="Unplaced"/>
</dbReference>
<dbReference type="Pfam" id="PF00097">
    <property type="entry name" value="zf-C3HC4"/>
    <property type="match status" value="1"/>
</dbReference>
<evidence type="ECO:0000259" key="5">
    <source>
        <dbReference type="PROSITE" id="PS50089"/>
    </source>
</evidence>
<name>A0A8D0KTQ3_STROC</name>
<dbReference type="PROSITE" id="PS00518">
    <property type="entry name" value="ZF_RING_1"/>
    <property type="match status" value="1"/>
</dbReference>
<organism evidence="6 7">
    <name type="scientific">Strix occidentalis caurina</name>
    <name type="common">northern spotted owl</name>
    <dbReference type="NCBI Taxonomy" id="311401"/>
    <lineage>
        <taxon>Eukaryota</taxon>
        <taxon>Metazoa</taxon>
        <taxon>Chordata</taxon>
        <taxon>Craniata</taxon>
        <taxon>Vertebrata</taxon>
        <taxon>Euteleostomi</taxon>
        <taxon>Archelosauria</taxon>
        <taxon>Archosauria</taxon>
        <taxon>Dinosauria</taxon>
        <taxon>Saurischia</taxon>
        <taxon>Theropoda</taxon>
        <taxon>Coelurosauria</taxon>
        <taxon>Aves</taxon>
        <taxon>Neognathae</taxon>
        <taxon>Neoaves</taxon>
        <taxon>Telluraves</taxon>
        <taxon>Strigiformes</taxon>
        <taxon>Strigidae</taxon>
        <taxon>Strix</taxon>
    </lineage>
</organism>
<evidence type="ECO:0000256" key="1">
    <source>
        <dbReference type="ARBA" id="ARBA00022723"/>
    </source>
</evidence>
<dbReference type="Gene3D" id="3.30.40.10">
    <property type="entry name" value="Zinc/RING finger domain, C3HC4 (zinc finger)"/>
    <property type="match status" value="1"/>
</dbReference>
<evidence type="ECO:0000313" key="7">
    <source>
        <dbReference type="Proteomes" id="UP000694551"/>
    </source>
</evidence>
<evidence type="ECO:0000256" key="3">
    <source>
        <dbReference type="ARBA" id="ARBA00022833"/>
    </source>
</evidence>
<evidence type="ECO:0000256" key="4">
    <source>
        <dbReference type="PROSITE-ProRule" id="PRU00175"/>
    </source>
</evidence>
<dbReference type="PROSITE" id="PS50089">
    <property type="entry name" value="ZF_RING_2"/>
    <property type="match status" value="1"/>
</dbReference>
<evidence type="ECO:0000313" key="6">
    <source>
        <dbReference type="Ensembl" id="ENSSOCP00000008006.1"/>
    </source>
</evidence>
<dbReference type="AlphaFoldDB" id="A0A8D0KTQ3"/>
<feature type="domain" description="RING-type" evidence="5">
    <location>
        <begin position="31"/>
        <end position="72"/>
    </location>
</feature>
<reference evidence="6" key="1">
    <citation type="submission" date="2025-08" db="UniProtKB">
        <authorList>
            <consortium name="Ensembl"/>
        </authorList>
    </citation>
    <scope>IDENTIFICATION</scope>
</reference>
<sequence>MTSEEFSPSSSLNFTGWGCASRAGLAVELSCACCLQHFTEPVRLTGCGHSFCRACIIRYCKGRQRAGCPLCREGFELKDLRLCSHCHMETCSSPV</sequence>
<protein>
    <recommendedName>
        <fullName evidence="5">RING-type domain-containing protein</fullName>
    </recommendedName>
</protein>
<reference evidence="6" key="2">
    <citation type="submission" date="2025-09" db="UniProtKB">
        <authorList>
            <consortium name="Ensembl"/>
        </authorList>
    </citation>
    <scope>IDENTIFICATION</scope>
</reference>
<keyword evidence="2 4" id="KW-0863">Zinc-finger</keyword>
<dbReference type="Ensembl" id="ENSSOCT00000008209.1">
    <property type="protein sequence ID" value="ENSSOCP00000008006.1"/>
    <property type="gene ID" value="ENSSOCG00000006129.1"/>
</dbReference>
<dbReference type="GO" id="GO:0008270">
    <property type="term" value="F:zinc ion binding"/>
    <property type="evidence" value="ECO:0007669"/>
    <property type="project" value="UniProtKB-KW"/>
</dbReference>
<dbReference type="SMART" id="SM00184">
    <property type="entry name" value="RING"/>
    <property type="match status" value="1"/>
</dbReference>
<keyword evidence="7" id="KW-1185">Reference proteome</keyword>
<dbReference type="InterPro" id="IPR013083">
    <property type="entry name" value="Znf_RING/FYVE/PHD"/>
</dbReference>
<dbReference type="SUPFAM" id="SSF57850">
    <property type="entry name" value="RING/U-box"/>
    <property type="match status" value="1"/>
</dbReference>
<dbReference type="InterPro" id="IPR017907">
    <property type="entry name" value="Znf_RING_CS"/>
</dbReference>
<proteinExistence type="predicted"/>
<dbReference type="InterPro" id="IPR001841">
    <property type="entry name" value="Znf_RING"/>
</dbReference>
<evidence type="ECO:0000256" key="2">
    <source>
        <dbReference type="ARBA" id="ARBA00022771"/>
    </source>
</evidence>
<keyword evidence="3" id="KW-0862">Zinc</keyword>
<dbReference type="InterPro" id="IPR018957">
    <property type="entry name" value="Znf_C3HC4_RING-type"/>
</dbReference>
<keyword evidence="1" id="KW-0479">Metal-binding</keyword>